<accession>A0A4R5FCH8</accession>
<dbReference type="SMART" id="SM00448">
    <property type="entry name" value="REC"/>
    <property type="match status" value="1"/>
</dbReference>
<dbReference type="CDD" id="cd16922">
    <property type="entry name" value="HATPase_EvgS-ArcB-TorS-like"/>
    <property type="match status" value="1"/>
</dbReference>
<evidence type="ECO:0000256" key="11">
    <source>
        <dbReference type="ARBA" id="ARBA00023136"/>
    </source>
</evidence>
<dbReference type="FunFam" id="3.30.565.10:FF:000010">
    <property type="entry name" value="Sensor histidine kinase RcsC"/>
    <property type="match status" value="1"/>
</dbReference>
<feature type="transmembrane region" description="Helical" evidence="15">
    <location>
        <begin position="276"/>
        <end position="297"/>
    </location>
</feature>
<keyword evidence="11 15" id="KW-0472">Membrane</keyword>
<dbReference type="InterPro" id="IPR004358">
    <property type="entry name" value="Sig_transdc_His_kin-like_C"/>
</dbReference>
<keyword evidence="14" id="KW-0175">Coiled coil</keyword>
<feature type="domain" description="Histidine kinase" evidence="16">
    <location>
        <begin position="329"/>
        <end position="547"/>
    </location>
</feature>
<evidence type="ECO:0000256" key="3">
    <source>
        <dbReference type="ARBA" id="ARBA00012438"/>
    </source>
</evidence>
<dbReference type="SUPFAM" id="SSF52172">
    <property type="entry name" value="CheY-like"/>
    <property type="match status" value="1"/>
</dbReference>
<evidence type="ECO:0000256" key="6">
    <source>
        <dbReference type="ARBA" id="ARBA00022692"/>
    </source>
</evidence>
<dbReference type="PROSITE" id="PS50109">
    <property type="entry name" value="HIS_KIN"/>
    <property type="match status" value="1"/>
</dbReference>
<keyword evidence="8" id="KW-0067">ATP-binding</keyword>
<evidence type="ECO:0000256" key="12">
    <source>
        <dbReference type="PROSITE-ProRule" id="PRU00110"/>
    </source>
</evidence>
<dbReference type="GO" id="GO:0005886">
    <property type="term" value="C:plasma membrane"/>
    <property type="evidence" value="ECO:0007669"/>
    <property type="project" value="UniProtKB-SubCell"/>
</dbReference>
<dbReference type="Gene3D" id="3.40.50.2300">
    <property type="match status" value="1"/>
</dbReference>
<dbReference type="PANTHER" id="PTHR45339:SF1">
    <property type="entry name" value="HYBRID SIGNAL TRANSDUCTION HISTIDINE KINASE J"/>
    <property type="match status" value="1"/>
</dbReference>
<dbReference type="GO" id="GO:0000155">
    <property type="term" value="F:phosphorelay sensor kinase activity"/>
    <property type="evidence" value="ECO:0007669"/>
    <property type="project" value="InterPro"/>
</dbReference>
<dbReference type="SMART" id="SM00388">
    <property type="entry name" value="HisKA"/>
    <property type="match status" value="1"/>
</dbReference>
<evidence type="ECO:0000256" key="4">
    <source>
        <dbReference type="ARBA" id="ARBA00022475"/>
    </source>
</evidence>
<sequence>MDSKKSYIPIKIFISYLVLALLFVSVGWFLYTENKSFSKTEKRITEESSTILKVSNLLSNMHKTESLARIAIQSESENDFKNYINKTASLKSDIDSLKLLVSTPYQITLLDSVKYLLSKKTKNIQQLKTIKNKTEDESAVKNAIADLTKMESSLRKLQLEDFVKYPSGMGQYQRNVLKKYVAYLNQNIPDDSTNTLSKKASDSILMASKNLLNDVKKETAKKKLQLNQEENKLLQNELSISDQLRKVLNIIEREIIINTTKSYSDRENSLKKTNQIVTTAAIIGLLLTLFFLIIILNDYSKTQSYKKQLEIANSKTKKLLTSREQLISTVSHDLKTPLSTIVGYTELLGNSDLNTKQLYFTKNIKGSSDYISQLVQDLLDFTQIEAGKITVEKIPFSLYDIINEVGNSIQSVYTKKQIQLIIEVDPNLKQRIIGDPFRLRQILSNIIGNAFKFTEKGFIKIEAKIHSETSTIIILIEDSGIGIEEKNQQLIFEEFTQADENIEKKYGGTGLGLTISKKMTAILGGELSLKSELGKGSIFKIQIPLQFDDAIQKELNNTPSEEEFTAIIIDDDESLLKLTSEVLKQHHFNTVSFNNASEALHWIKNNSFDFIITDIQMPVMDGFSFLKELQNTPDSNYQKQPVIAVTGKSDLDLESYKKAGFISVVRKPYSPKTLLKIIKAILNNDEIPIGLKNRIDSRKTDKLYSLKALKSFLPNEKEALTEVLESFMASTKENLGNLERAILEENFIEIKNITHKMGPMFKQIQSNEISGILDQLELDDFTIAAIKIHSENLKDKIDCLFTLLEKESD</sequence>
<dbReference type="Proteomes" id="UP000294814">
    <property type="component" value="Unassembled WGS sequence"/>
</dbReference>
<comment type="subcellular location">
    <subcellularLocation>
        <location evidence="2">Cell membrane</location>
        <topology evidence="2">Multi-pass membrane protein</topology>
    </subcellularLocation>
</comment>
<evidence type="ECO:0000256" key="9">
    <source>
        <dbReference type="ARBA" id="ARBA00022989"/>
    </source>
</evidence>
<dbReference type="InterPro" id="IPR003661">
    <property type="entry name" value="HisK_dim/P_dom"/>
</dbReference>
<keyword evidence="10" id="KW-0902">Two-component regulatory system</keyword>
<dbReference type="SUPFAM" id="SSF47384">
    <property type="entry name" value="Homodimeric domain of signal transducing histidine kinase"/>
    <property type="match status" value="1"/>
</dbReference>
<comment type="catalytic activity">
    <reaction evidence="1">
        <text>ATP + protein L-histidine = ADP + protein N-phospho-L-histidine.</text>
        <dbReference type="EC" id="2.7.13.3"/>
    </reaction>
</comment>
<evidence type="ECO:0000256" key="1">
    <source>
        <dbReference type="ARBA" id="ARBA00000085"/>
    </source>
</evidence>
<gene>
    <name evidence="19" type="ORF">E0I26_02050</name>
</gene>
<dbReference type="InterPro" id="IPR036890">
    <property type="entry name" value="HATPase_C_sf"/>
</dbReference>
<keyword evidence="5 13" id="KW-0597">Phosphoprotein</keyword>
<evidence type="ECO:0000313" key="19">
    <source>
        <dbReference type="EMBL" id="TDE46892.1"/>
    </source>
</evidence>
<dbReference type="Pfam" id="PF00072">
    <property type="entry name" value="Response_reg"/>
    <property type="match status" value="1"/>
</dbReference>
<protein>
    <recommendedName>
        <fullName evidence="3">histidine kinase</fullName>
        <ecNumber evidence="3">2.7.13.3</ecNumber>
    </recommendedName>
</protein>
<evidence type="ECO:0000259" key="18">
    <source>
        <dbReference type="PROSITE" id="PS50894"/>
    </source>
</evidence>
<dbReference type="CDD" id="cd00156">
    <property type="entry name" value="REC"/>
    <property type="match status" value="1"/>
</dbReference>
<dbReference type="SUPFAM" id="SSF55874">
    <property type="entry name" value="ATPase domain of HSP90 chaperone/DNA topoisomerase II/histidine kinase"/>
    <property type="match status" value="1"/>
</dbReference>
<dbReference type="PRINTS" id="PR00344">
    <property type="entry name" value="BCTRLSENSOR"/>
</dbReference>
<dbReference type="Gene3D" id="1.10.287.130">
    <property type="match status" value="1"/>
</dbReference>
<dbReference type="EC" id="2.7.13.3" evidence="3"/>
<keyword evidence="6 15" id="KW-0812">Transmembrane</keyword>
<dbReference type="Pfam" id="PF00512">
    <property type="entry name" value="HisKA"/>
    <property type="match status" value="1"/>
</dbReference>
<feature type="domain" description="Response regulatory" evidence="17">
    <location>
        <begin position="565"/>
        <end position="682"/>
    </location>
</feature>
<organism evidence="19 20">
    <name type="scientific">Flavobacterium rhamnosiphilum</name>
    <dbReference type="NCBI Taxonomy" id="2541724"/>
    <lineage>
        <taxon>Bacteria</taxon>
        <taxon>Pseudomonadati</taxon>
        <taxon>Bacteroidota</taxon>
        <taxon>Flavobacteriia</taxon>
        <taxon>Flavobacteriales</taxon>
        <taxon>Flavobacteriaceae</taxon>
        <taxon>Flavobacterium</taxon>
    </lineage>
</organism>
<evidence type="ECO:0000256" key="8">
    <source>
        <dbReference type="ARBA" id="ARBA00022840"/>
    </source>
</evidence>
<evidence type="ECO:0000256" key="2">
    <source>
        <dbReference type="ARBA" id="ARBA00004651"/>
    </source>
</evidence>
<evidence type="ECO:0000256" key="10">
    <source>
        <dbReference type="ARBA" id="ARBA00023012"/>
    </source>
</evidence>
<proteinExistence type="predicted"/>
<dbReference type="Pfam" id="PF02518">
    <property type="entry name" value="HATPase_c"/>
    <property type="match status" value="1"/>
</dbReference>
<dbReference type="SUPFAM" id="SSF47226">
    <property type="entry name" value="Histidine-containing phosphotransfer domain, HPT domain"/>
    <property type="match status" value="1"/>
</dbReference>
<dbReference type="SMART" id="SM00387">
    <property type="entry name" value="HATPase_c"/>
    <property type="match status" value="1"/>
</dbReference>
<dbReference type="InterPro" id="IPR008207">
    <property type="entry name" value="Sig_transdc_His_kin_Hpt_dom"/>
</dbReference>
<dbReference type="InterPro" id="IPR011006">
    <property type="entry name" value="CheY-like_superfamily"/>
</dbReference>
<dbReference type="OrthoDB" id="1046984at2"/>
<dbReference type="InterPro" id="IPR001789">
    <property type="entry name" value="Sig_transdc_resp-reg_receiver"/>
</dbReference>
<dbReference type="EMBL" id="SMLG01000001">
    <property type="protein sequence ID" value="TDE46892.1"/>
    <property type="molecule type" value="Genomic_DNA"/>
</dbReference>
<keyword evidence="9 15" id="KW-1133">Transmembrane helix</keyword>
<feature type="domain" description="HPt" evidence="18">
    <location>
        <begin position="716"/>
        <end position="809"/>
    </location>
</feature>
<keyword evidence="20" id="KW-1185">Reference proteome</keyword>
<dbReference type="InterPro" id="IPR003594">
    <property type="entry name" value="HATPase_dom"/>
</dbReference>
<evidence type="ECO:0000256" key="13">
    <source>
        <dbReference type="PROSITE-ProRule" id="PRU00169"/>
    </source>
</evidence>
<dbReference type="PROSITE" id="PS50110">
    <property type="entry name" value="RESPONSE_REGULATORY"/>
    <property type="match status" value="1"/>
</dbReference>
<feature type="coiled-coil region" evidence="14">
    <location>
        <begin position="117"/>
        <end position="160"/>
    </location>
</feature>
<evidence type="ECO:0000256" key="7">
    <source>
        <dbReference type="ARBA" id="ARBA00022741"/>
    </source>
</evidence>
<keyword evidence="4" id="KW-1003">Cell membrane</keyword>
<feature type="modified residue" description="4-aspartylphosphate" evidence="13">
    <location>
        <position position="614"/>
    </location>
</feature>
<dbReference type="RefSeq" id="WP_131914833.1">
    <property type="nucleotide sequence ID" value="NZ_SMLG01000001.1"/>
</dbReference>
<comment type="caution">
    <text evidence="19">The sequence shown here is derived from an EMBL/GenBank/DDBJ whole genome shotgun (WGS) entry which is preliminary data.</text>
</comment>
<dbReference type="InterPro" id="IPR036641">
    <property type="entry name" value="HPT_dom_sf"/>
</dbReference>
<name>A0A4R5FCH8_9FLAO</name>
<keyword evidence="7" id="KW-0547">Nucleotide-binding</keyword>
<evidence type="ECO:0000259" key="17">
    <source>
        <dbReference type="PROSITE" id="PS50110"/>
    </source>
</evidence>
<feature type="transmembrane region" description="Helical" evidence="15">
    <location>
        <begin position="12"/>
        <end position="31"/>
    </location>
</feature>
<evidence type="ECO:0000256" key="14">
    <source>
        <dbReference type="SAM" id="Coils"/>
    </source>
</evidence>
<reference evidence="19 20" key="1">
    <citation type="submission" date="2019-03" db="EMBL/GenBank/DDBJ databases">
        <title>Novel species of Flavobacterium.</title>
        <authorList>
            <person name="Liu Q."/>
            <person name="Xin Y.-H."/>
        </authorList>
    </citation>
    <scope>NUCLEOTIDE SEQUENCE [LARGE SCALE GENOMIC DNA]</scope>
    <source>
        <strain evidence="19 20">LB3P52</strain>
    </source>
</reference>
<evidence type="ECO:0000259" key="16">
    <source>
        <dbReference type="PROSITE" id="PS50109"/>
    </source>
</evidence>
<dbReference type="InterPro" id="IPR005467">
    <property type="entry name" value="His_kinase_dom"/>
</dbReference>
<evidence type="ECO:0000256" key="5">
    <source>
        <dbReference type="ARBA" id="ARBA00022553"/>
    </source>
</evidence>
<feature type="modified residue" description="Phosphohistidine" evidence="12">
    <location>
        <position position="755"/>
    </location>
</feature>
<dbReference type="AlphaFoldDB" id="A0A4R5FCH8"/>
<evidence type="ECO:0000256" key="15">
    <source>
        <dbReference type="SAM" id="Phobius"/>
    </source>
</evidence>
<dbReference type="CDD" id="cd00082">
    <property type="entry name" value="HisKA"/>
    <property type="match status" value="1"/>
</dbReference>
<dbReference type="InterPro" id="IPR036097">
    <property type="entry name" value="HisK_dim/P_sf"/>
</dbReference>
<dbReference type="GO" id="GO:0005524">
    <property type="term" value="F:ATP binding"/>
    <property type="evidence" value="ECO:0007669"/>
    <property type="project" value="UniProtKB-KW"/>
</dbReference>
<dbReference type="PANTHER" id="PTHR45339">
    <property type="entry name" value="HYBRID SIGNAL TRANSDUCTION HISTIDINE KINASE J"/>
    <property type="match status" value="1"/>
</dbReference>
<evidence type="ECO:0000313" key="20">
    <source>
        <dbReference type="Proteomes" id="UP000294814"/>
    </source>
</evidence>
<dbReference type="PROSITE" id="PS50894">
    <property type="entry name" value="HPT"/>
    <property type="match status" value="1"/>
</dbReference>
<dbReference type="Gene3D" id="3.30.565.10">
    <property type="entry name" value="Histidine kinase-like ATPase, C-terminal domain"/>
    <property type="match status" value="1"/>
</dbReference>